<gene>
    <name evidence="2" type="ORF">C6Y40_08955</name>
</gene>
<dbReference type="EMBL" id="PVNP01000080">
    <property type="protein sequence ID" value="PRO73939.1"/>
    <property type="molecule type" value="Genomic_DNA"/>
</dbReference>
<feature type="transmembrane region" description="Helical" evidence="1">
    <location>
        <begin position="49"/>
        <end position="68"/>
    </location>
</feature>
<organism evidence="2 3">
    <name type="scientific">Alteromonas alba</name>
    <dbReference type="NCBI Taxonomy" id="2079529"/>
    <lineage>
        <taxon>Bacteria</taxon>
        <taxon>Pseudomonadati</taxon>
        <taxon>Pseudomonadota</taxon>
        <taxon>Gammaproteobacteria</taxon>
        <taxon>Alteromonadales</taxon>
        <taxon>Alteromonadaceae</taxon>
        <taxon>Alteromonas/Salinimonas group</taxon>
        <taxon>Alteromonas</taxon>
    </lineage>
</organism>
<keyword evidence="3" id="KW-1185">Reference proteome</keyword>
<sequence length="106" mass="12001">MIVCFIFQTLYRSFILNNQIYDFGIADSSVSFWGPLCAMFYFYYRDATANTLSIAITAVLGASIYECIQPFFKLGYFDWLDIIASCLAGLLFPLIVNIIVKTGMTD</sequence>
<keyword evidence="1" id="KW-0812">Transmembrane</keyword>
<evidence type="ECO:0000256" key="1">
    <source>
        <dbReference type="SAM" id="Phobius"/>
    </source>
</evidence>
<feature type="transmembrane region" description="Helical" evidence="1">
    <location>
        <begin position="80"/>
        <end position="100"/>
    </location>
</feature>
<evidence type="ECO:0000313" key="3">
    <source>
        <dbReference type="Proteomes" id="UP000238949"/>
    </source>
</evidence>
<protein>
    <recommendedName>
        <fullName evidence="4">VanZ-like domain-containing protein</fullName>
    </recommendedName>
</protein>
<reference evidence="3" key="1">
    <citation type="journal article" date="2020" name="Int. J. Syst. Evol. Microbiol.">
        <title>Alteromonas alba sp. nov., a marine bacterium isolated from the seawater of the West Pacific Ocean.</title>
        <authorList>
            <person name="Sun C."/>
            <person name="Wu Y.-H."/>
            <person name="Xamxidin M."/>
            <person name="Cheng H."/>
            <person name="Xu X.-W."/>
        </authorList>
    </citation>
    <scope>NUCLEOTIDE SEQUENCE [LARGE SCALE GENOMIC DNA]</scope>
    <source>
        <strain evidence="3">190</strain>
    </source>
</reference>
<feature type="transmembrane region" description="Helical" evidence="1">
    <location>
        <begin position="20"/>
        <end position="43"/>
    </location>
</feature>
<comment type="caution">
    <text evidence="2">The sequence shown here is derived from an EMBL/GenBank/DDBJ whole genome shotgun (WGS) entry which is preliminary data.</text>
</comment>
<evidence type="ECO:0000313" key="2">
    <source>
        <dbReference type="EMBL" id="PRO73939.1"/>
    </source>
</evidence>
<dbReference type="Proteomes" id="UP000238949">
    <property type="component" value="Unassembled WGS sequence"/>
</dbReference>
<dbReference type="AlphaFoldDB" id="A0A2S9VBU9"/>
<proteinExistence type="predicted"/>
<keyword evidence="1" id="KW-0472">Membrane</keyword>
<accession>A0A2S9VBU9</accession>
<evidence type="ECO:0008006" key="4">
    <source>
        <dbReference type="Google" id="ProtNLM"/>
    </source>
</evidence>
<keyword evidence="1" id="KW-1133">Transmembrane helix</keyword>
<name>A0A2S9VBU9_9ALTE</name>